<evidence type="ECO:0000313" key="4">
    <source>
        <dbReference type="EMBL" id="KAL1521363.1"/>
    </source>
</evidence>
<sequence length="307" mass="32962">MVEEDQHGRRTGAASQGQRAVRTTRQRRKSPKPLGHDRASRTRNARRAQHGVGAEAPPPPHTRRAGASCHAVQGAAEREAEEGSGKKVLHENAYDLTFRQIQELTGIPVVCGYVPYSKAGKGEGQEDPRDGIPAVLEAIEELLPLVVEIENVPEIQKYEGVVDSIVERLNSLGYWVSKATPDVDALLDEKARAAVGNGVLPDGRVVPQAVACTWEACHAVLTQVAAVVASGSAKAMSIDFEYTGGPRGRATGIALAQIAIGHVIAVLDVKAAPYLLAVSEFRGQPTLRHWLQAPHLLKITQSTWRGA</sequence>
<dbReference type="GO" id="GO:0032259">
    <property type="term" value="P:methylation"/>
    <property type="evidence" value="ECO:0007669"/>
    <property type="project" value="UniProtKB-KW"/>
</dbReference>
<reference evidence="4 5" key="1">
    <citation type="journal article" date="2024" name="Science">
        <title>Giant polyketide synthase enzymes in the biosynthesis of giant marine polyether toxins.</title>
        <authorList>
            <person name="Fallon T.R."/>
            <person name="Shende V.V."/>
            <person name="Wierzbicki I.H."/>
            <person name="Pendleton A.L."/>
            <person name="Watervoot N.F."/>
            <person name="Auber R.P."/>
            <person name="Gonzalez D.J."/>
            <person name="Wisecaver J.H."/>
            <person name="Moore B.S."/>
        </authorList>
    </citation>
    <scope>NUCLEOTIDE SEQUENCE [LARGE SCALE GENOMIC DNA]</scope>
    <source>
        <strain evidence="4 5">12B1</strain>
    </source>
</reference>
<evidence type="ECO:0000256" key="3">
    <source>
        <dbReference type="SAM" id="MobiDB-lite"/>
    </source>
</evidence>
<dbReference type="Gene3D" id="3.40.50.150">
    <property type="entry name" value="Vaccinia Virus protein VP39"/>
    <property type="match status" value="1"/>
</dbReference>
<gene>
    <name evidence="4" type="ORF">AB1Y20_021030</name>
</gene>
<dbReference type="EMBL" id="JBGBPQ010000007">
    <property type="protein sequence ID" value="KAL1521363.1"/>
    <property type="molecule type" value="Genomic_DNA"/>
</dbReference>
<dbReference type="Pfam" id="PF00145">
    <property type="entry name" value="DNA_methylase"/>
    <property type="match status" value="1"/>
</dbReference>
<protein>
    <recommendedName>
        <fullName evidence="6">3'-5' exonuclease domain-containing protein</fullName>
    </recommendedName>
</protein>
<comment type="caution">
    <text evidence="4">The sequence shown here is derived from an EMBL/GenBank/DDBJ whole genome shotgun (WGS) entry which is preliminary data.</text>
</comment>
<dbReference type="GO" id="GO:0008168">
    <property type="term" value="F:methyltransferase activity"/>
    <property type="evidence" value="ECO:0007669"/>
    <property type="project" value="UniProtKB-KW"/>
</dbReference>
<keyword evidence="1" id="KW-0489">Methyltransferase</keyword>
<keyword evidence="5" id="KW-1185">Reference proteome</keyword>
<evidence type="ECO:0000313" key="5">
    <source>
        <dbReference type="Proteomes" id="UP001515480"/>
    </source>
</evidence>
<feature type="compositionally biased region" description="Basic residues" evidence="3">
    <location>
        <begin position="22"/>
        <end position="31"/>
    </location>
</feature>
<feature type="region of interest" description="Disordered" evidence="3">
    <location>
        <begin position="1"/>
        <end position="86"/>
    </location>
</feature>
<dbReference type="SUPFAM" id="SSF53335">
    <property type="entry name" value="S-adenosyl-L-methionine-dependent methyltransferases"/>
    <property type="match status" value="1"/>
</dbReference>
<dbReference type="AlphaFoldDB" id="A0AB34JK50"/>
<evidence type="ECO:0000256" key="1">
    <source>
        <dbReference type="ARBA" id="ARBA00022603"/>
    </source>
</evidence>
<dbReference type="InterPro" id="IPR029063">
    <property type="entry name" value="SAM-dependent_MTases_sf"/>
</dbReference>
<evidence type="ECO:0000256" key="2">
    <source>
        <dbReference type="ARBA" id="ARBA00022679"/>
    </source>
</evidence>
<proteinExistence type="predicted"/>
<accession>A0AB34JK50</accession>
<keyword evidence="2" id="KW-0808">Transferase</keyword>
<feature type="compositionally biased region" description="Basic and acidic residues" evidence="3">
    <location>
        <begin position="76"/>
        <end position="86"/>
    </location>
</feature>
<name>A0AB34JK50_PRYPA</name>
<organism evidence="4 5">
    <name type="scientific">Prymnesium parvum</name>
    <name type="common">Toxic golden alga</name>
    <dbReference type="NCBI Taxonomy" id="97485"/>
    <lineage>
        <taxon>Eukaryota</taxon>
        <taxon>Haptista</taxon>
        <taxon>Haptophyta</taxon>
        <taxon>Prymnesiophyceae</taxon>
        <taxon>Prymnesiales</taxon>
        <taxon>Prymnesiaceae</taxon>
        <taxon>Prymnesium</taxon>
    </lineage>
</organism>
<evidence type="ECO:0008006" key="6">
    <source>
        <dbReference type="Google" id="ProtNLM"/>
    </source>
</evidence>
<dbReference type="InterPro" id="IPR001525">
    <property type="entry name" value="C5_MeTfrase"/>
</dbReference>
<dbReference type="Proteomes" id="UP001515480">
    <property type="component" value="Unassembled WGS sequence"/>
</dbReference>